<protein>
    <recommendedName>
        <fullName evidence="3">SH3 domain-containing protein</fullName>
    </recommendedName>
</protein>
<dbReference type="KEGG" id="ome:OLMES_2812"/>
<reference evidence="1 2" key="1">
    <citation type="submission" date="2017-05" db="EMBL/GenBank/DDBJ databases">
        <title>Genomic insights into alkan degradation activity of Oleiphilus messinensis.</title>
        <authorList>
            <person name="Kozyavkin S.A."/>
            <person name="Slesarev A.I."/>
            <person name="Golyshin P.N."/>
            <person name="Korzhenkov A."/>
            <person name="Golyshina O.N."/>
            <person name="Toshchakov S.V."/>
        </authorList>
    </citation>
    <scope>NUCLEOTIDE SEQUENCE [LARGE SCALE GENOMIC DNA]</scope>
    <source>
        <strain evidence="1 2">ME102</strain>
    </source>
</reference>
<name>A0A1Y0I9E8_9GAMM</name>
<keyword evidence="2" id="KW-1185">Reference proteome</keyword>
<sequence length="248" mass="26931">MNSKLTTIVIAGLFTTACQSVPDRQASQNNQTKSKPAHCVDYQSKSDCLEFTKSLYTNLSSTISQKLLPSDFEQINHMAGLSLRTGEVQYWANNATGSNGSVLAIDSGSLNINIDTSSVDIVKGLKSVDAPYKVRPAIANVRKGPSTADDIIMKLKQSESVIVEAQVYDSEWYLTSVNGIVVGYMHEITIVPDEQGSQKGISDNEVKPGNLTHISSCQTIENTIKLASGEEDQVSNLICKNNSGWSFF</sequence>
<evidence type="ECO:0000313" key="1">
    <source>
        <dbReference type="EMBL" id="ARU56860.1"/>
    </source>
</evidence>
<dbReference type="Proteomes" id="UP000196027">
    <property type="component" value="Chromosome"/>
</dbReference>
<dbReference type="AlphaFoldDB" id="A0A1Y0I9E8"/>
<evidence type="ECO:0000313" key="2">
    <source>
        <dbReference type="Proteomes" id="UP000196027"/>
    </source>
</evidence>
<accession>A0A1Y0I9E8</accession>
<dbReference type="EMBL" id="CP021425">
    <property type="protein sequence ID" value="ARU56860.1"/>
    <property type="molecule type" value="Genomic_DNA"/>
</dbReference>
<dbReference type="Gene3D" id="2.30.30.40">
    <property type="entry name" value="SH3 Domains"/>
    <property type="match status" value="1"/>
</dbReference>
<evidence type="ECO:0008006" key="3">
    <source>
        <dbReference type="Google" id="ProtNLM"/>
    </source>
</evidence>
<gene>
    <name evidence="1" type="ORF">OLMES_2812</name>
</gene>
<organism evidence="1 2">
    <name type="scientific">Oleiphilus messinensis</name>
    <dbReference type="NCBI Taxonomy" id="141451"/>
    <lineage>
        <taxon>Bacteria</taxon>
        <taxon>Pseudomonadati</taxon>
        <taxon>Pseudomonadota</taxon>
        <taxon>Gammaproteobacteria</taxon>
        <taxon>Oceanospirillales</taxon>
        <taxon>Oleiphilaceae</taxon>
        <taxon>Oleiphilus</taxon>
    </lineage>
</organism>
<dbReference type="PROSITE" id="PS51257">
    <property type="entry name" value="PROKAR_LIPOPROTEIN"/>
    <property type="match status" value="1"/>
</dbReference>
<proteinExistence type="predicted"/>